<accession>A0ABQ6A386</accession>
<evidence type="ECO:0000313" key="2">
    <source>
        <dbReference type="Proteomes" id="UP001156641"/>
    </source>
</evidence>
<dbReference type="Proteomes" id="UP001156641">
    <property type="component" value="Unassembled WGS sequence"/>
</dbReference>
<organism evidence="1 2">
    <name type="scientific">Acidocella aquatica</name>
    <dbReference type="NCBI Taxonomy" id="1922313"/>
    <lineage>
        <taxon>Bacteria</taxon>
        <taxon>Pseudomonadati</taxon>
        <taxon>Pseudomonadota</taxon>
        <taxon>Alphaproteobacteria</taxon>
        <taxon>Acetobacterales</taxon>
        <taxon>Acidocellaceae</taxon>
        <taxon>Acidocella</taxon>
    </lineage>
</organism>
<reference evidence="2" key="1">
    <citation type="journal article" date="2019" name="Int. J. Syst. Evol. Microbiol.">
        <title>The Global Catalogue of Microorganisms (GCM) 10K type strain sequencing project: providing services to taxonomists for standard genome sequencing and annotation.</title>
        <authorList>
            <consortium name="The Broad Institute Genomics Platform"/>
            <consortium name="The Broad Institute Genome Sequencing Center for Infectious Disease"/>
            <person name="Wu L."/>
            <person name="Ma J."/>
        </authorList>
    </citation>
    <scope>NUCLEOTIDE SEQUENCE [LARGE SCALE GENOMIC DNA]</scope>
    <source>
        <strain evidence="2">NBRC 112502</strain>
    </source>
</reference>
<gene>
    <name evidence="1" type="ORF">GCM10010909_15860</name>
</gene>
<dbReference type="EMBL" id="BSOS01000042">
    <property type="protein sequence ID" value="GLR66906.1"/>
    <property type="molecule type" value="Genomic_DNA"/>
</dbReference>
<evidence type="ECO:0000313" key="1">
    <source>
        <dbReference type="EMBL" id="GLR66906.1"/>
    </source>
</evidence>
<proteinExistence type="predicted"/>
<comment type="caution">
    <text evidence="1">The sequence shown here is derived from an EMBL/GenBank/DDBJ whole genome shotgun (WGS) entry which is preliminary data.</text>
</comment>
<keyword evidence="2" id="KW-1185">Reference proteome</keyword>
<dbReference type="RefSeq" id="WP_284257610.1">
    <property type="nucleotide sequence ID" value="NZ_BSOS01000042.1"/>
</dbReference>
<name>A0ABQ6A386_9PROT</name>
<sequence length="147" mass="16061">MTETLTLKHYEVDEAGRYGSIQIEISTNQFSGVRIMCRDQAAGETEIWVENSNGVLSLHVYAPDHMESQENPIPMTTDAPFINARLSYKQSIVVIGDIDSTTGVTAALLLRGEDPGEDAALSERITRITREAADRLPELEILAPGGS</sequence>
<protein>
    <submittedName>
        <fullName evidence="1">Uncharacterized protein</fullName>
    </submittedName>
</protein>